<evidence type="ECO:0000256" key="1">
    <source>
        <dbReference type="ARBA" id="ARBA00004611"/>
    </source>
</evidence>
<sequence length="273" mass="29814">MENNLSLTLDALASSGIVLSNEQKSAFTVSIPLKKAEAALKSLSLFGKIAASNGKDYFIAEGKGKAYYFDNKLVAETKFFYTQDCVKWLDLNPVDEETSKRCLTINTTMSGDPSQVYTVTEPAPKAEGAAEAAAEEGAEPAAEEAEEPAEVSFEYTELQRLQTMIQDIKKDSSIAPKGAYITTGDNDLILNKAFAGLEYPEKLESYVLAGESKTLADGLPGSWSLHYDSFSSTAVVRNLLWPGHAFYYSGETNSWGSLYFGAGMKNTEFIFMR</sequence>
<evidence type="ECO:0000256" key="11">
    <source>
        <dbReference type="SAM" id="MobiDB-lite"/>
    </source>
</evidence>
<evidence type="ECO:0000256" key="3">
    <source>
        <dbReference type="ARBA" id="ARBA00022794"/>
    </source>
</evidence>
<dbReference type="GO" id="GO:0044458">
    <property type="term" value="P:motile cilium assembly"/>
    <property type="evidence" value="ECO:0007669"/>
    <property type="project" value="TreeGrafter"/>
</dbReference>
<dbReference type="InterPro" id="IPR055316">
    <property type="entry name" value="RSP9"/>
</dbReference>
<dbReference type="Proteomes" id="UP000316726">
    <property type="component" value="Chromosome 2"/>
</dbReference>
<evidence type="ECO:0000256" key="5">
    <source>
        <dbReference type="ARBA" id="ARBA00023069"/>
    </source>
</evidence>
<accession>A0A5B8MH43</accession>
<dbReference type="PANTHER" id="PTHR22069">
    <property type="entry name" value="MITOCHONDRIAL RIBOSOMAL PROTEIN S18"/>
    <property type="match status" value="1"/>
</dbReference>
<evidence type="ECO:0000256" key="6">
    <source>
        <dbReference type="ARBA" id="ARBA00023212"/>
    </source>
</evidence>
<comment type="similarity">
    <text evidence="9">Belongs to the flagellar radial spoke RSP9 family.</text>
</comment>
<evidence type="ECO:0000256" key="7">
    <source>
        <dbReference type="ARBA" id="ARBA00023273"/>
    </source>
</evidence>
<feature type="compositionally biased region" description="Low complexity" evidence="11">
    <location>
        <begin position="122"/>
        <end position="132"/>
    </location>
</feature>
<keyword evidence="3" id="KW-0970">Cilium biogenesis/degradation</keyword>
<keyword evidence="13" id="KW-1185">Reference proteome</keyword>
<proteinExistence type="inferred from homology"/>
<dbReference type="AlphaFoldDB" id="A0A5B8MH43"/>
<keyword evidence="2" id="KW-0963">Cytoplasm</keyword>
<evidence type="ECO:0000313" key="12">
    <source>
        <dbReference type="EMBL" id="QDZ19025.1"/>
    </source>
</evidence>
<reference evidence="12 13" key="1">
    <citation type="submission" date="2018-07" db="EMBL/GenBank/DDBJ databases">
        <title>The complete nuclear genome of the prasinophyte Chloropicon primus (CCMP1205).</title>
        <authorList>
            <person name="Pombert J.-F."/>
            <person name="Otis C."/>
            <person name="Turmel M."/>
            <person name="Lemieux C."/>
        </authorList>
    </citation>
    <scope>NUCLEOTIDE SEQUENCE [LARGE SCALE GENOMIC DNA]</scope>
    <source>
        <strain evidence="12 13">CCMP1205</strain>
    </source>
</reference>
<comment type="subcellular location">
    <subcellularLocation>
        <location evidence="8">Cell projection</location>
        <location evidence="8">Kinocilium</location>
    </subcellularLocation>
    <subcellularLocation>
        <location evidence="1">Cytoplasm</location>
        <location evidence="1">Cytoskeleton</location>
        <location evidence="1">Flagellum axoneme</location>
    </subcellularLocation>
</comment>
<evidence type="ECO:0000256" key="10">
    <source>
        <dbReference type="ARBA" id="ARBA00041080"/>
    </source>
</evidence>
<organism evidence="12 13">
    <name type="scientific">Chloropicon primus</name>
    <dbReference type="NCBI Taxonomy" id="1764295"/>
    <lineage>
        <taxon>Eukaryota</taxon>
        <taxon>Viridiplantae</taxon>
        <taxon>Chlorophyta</taxon>
        <taxon>Chloropicophyceae</taxon>
        <taxon>Chloropicales</taxon>
        <taxon>Chloropicaceae</taxon>
        <taxon>Chloropicon</taxon>
    </lineage>
</organism>
<name>A0A5B8MH43_9CHLO</name>
<dbReference type="PANTHER" id="PTHR22069:SF0">
    <property type="entry name" value="RADIAL SPOKE HEAD PROTEIN 9 HOMOLOG"/>
    <property type="match status" value="1"/>
</dbReference>
<protein>
    <recommendedName>
        <fullName evidence="10">Radial spoke head protein 9 homolog</fullName>
    </recommendedName>
</protein>
<gene>
    <name evidence="12" type="ORF">A3770_02p15430</name>
</gene>
<keyword evidence="7" id="KW-0966">Cell projection</keyword>
<evidence type="ECO:0000256" key="4">
    <source>
        <dbReference type="ARBA" id="ARBA00022846"/>
    </source>
</evidence>
<dbReference type="GO" id="GO:0035082">
    <property type="term" value="P:axoneme assembly"/>
    <property type="evidence" value="ECO:0007669"/>
    <property type="project" value="InterPro"/>
</dbReference>
<dbReference type="STRING" id="1764295.A0A5B8MH43"/>
<feature type="region of interest" description="Disordered" evidence="11">
    <location>
        <begin position="122"/>
        <end position="149"/>
    </location>
</feature>
<dbReference type="GO" id="GO:0005930">
    <property type="term" value="C:axoneme"/>
    <property type="evidence" value="ECO:0007669"/>
    <property type="project" value="TreeGrafter"/>
</dbReference>
<evidence type="ECO:0000313" key="13">
    <source>
        <dbReference type="Proteomes" id="UP000316726"/>
    </source>
</evidence>
<dbReference type="EMBL" id="CP031035">
    <property type="protein sequence ID" value="QDZ19025.1"/>
    <property type="molecule type" value="Genomic_DNA"/>
</dbReference>
<evidence type="ECO:0000256" key="9">
    <source>
        <dbReference type="ARBA" id="ARBA00038319"/>
    </source>
</evidence>
<evidence type="ECO:0000256" key="2">
    <source>
        <dbReference type="ARBA" id="ARBA00022490"/>
    </source>
</evidence>
<feature type="compositionally biased region" description="Acidic residues" evidence="11">
    <location>
        <begin position="133"/>
        <end position="149"/>
    </location>
</feature>
<keyword evidence="5" id="KW-0969">Cilium</keyword>
<dbReference type="OrthoDB" id="10258956at2759"/>
<keyword evidence="6" id="KW-0206">Cytoskeleton</keyword>
<dbReference type="GO" id="GO:0060294">
    <property type="term" value="P:cilium movement involved in cell motility"/>
    <property type="evidence" value="ECO:0007669"/>
    <property type="project" value="TreeGrafter"/>
</dbReference>
<evidence type="ECO:0000256" key="8">
    <source>
        <dbReference type="ARBA" id="ARBA00037822"/>
    </source>
</evidence>
<keyword evidence="4" id="KW-0282">Flagellum</keyword>